<dbReference type="InterPro" id="IPR013106">
    <property type="entry name" value="Ig_V-set"/>
</dbReference>
<comment type="subcellular location">
    <subcellularLocation>
        <location evidence="1">Membrane</location>
    </subcellularLocation>
</comment>
<dbReference type="InterPro" id="IPR050504">
    <property type="entry name" value="IgSF_BTN/MOG"/>
</dbReference>
<evidence type="ECO:0000256" key="2">
    <source>
        <dbReference type="ARBA" id="ARBA00023136"/>
    </source>
</evidence>
<feature type="domain" description="Immunoglobulin V-set" evidence="4">
    <location>
        <begin position="79"/>
        <end position="130"/>
    </location>
</feature>
<dbReference type="GO" id="GO:0009897">
    <property type="term" value="C:external side of plasma membrane"/>
    <property type="evidence" value="ECO:0007669"/>
    <property type="project" value="TreeGrafter"/>
</dbReference>
<keyword evidence="3" id="KW-0393">Immunoglobulin domain</keyword>
<dbReference type="Ensembl" id="ENSSGRT00000016186.1">
    <property type="protein sequence ID" value="ENSSGRP00000014972.1"/>
    <property type="gene ID" value="ENSSGRG00000009303.1"/>
</dbReference>
<accession>A0A672KWE9</accession>
<dbReference type="AlphaFoldDB" id="A0A672KWE9"/>
<sequence length="132" mass="14961">VLLQWRSSGGISLIWSLILFHLRSLACIFKSAKFLCPAQDFRLVVPTGPVHTDSESDIILPVHLSPETNANGQEMRNNDYKNRVSVSIQELMRGNLALTLRNVQQSDSGDYKCKLFHDRCQKTGVIHLQVRE</sequence>
<evidence type="ECO:0000256" key="3">
    <source>
        <dbReference type="ARBA" id="ARBA00023319"/>
    </source>
</evidence>
<reference evidence="5" key="2">
    <citation type="submission" date="2025-09" db="UniProtKB">
        <authorList>
            <consortium name="Ensembl"/>
        </authorList>
    </citation>
    <scope>IDENTIFICATION</scope>
</reference>
<dbReference type="GO" id="GO:0005102">
    <property type="term" value="F:signaling receptor binding"/>
    <property type="evidence" value="ECO:0007669"/>
    <property type="project" value="TreeGrafter"/>
</dbReference>
<dbReference type="GO" id="GO:0050852">
    <property type="term" value="P:T cell receptor signaling pathway"/>
    <property type="evidence" value="ECO:0007669"/>
    <property type="project" value="TreeGrafter"/>
</dbReference>
<dbReference type="PANTHER" id="PTHR24100">
    <property type="entry name" value="BUTYROPHILIN"/>
    <property type="match status" value="1"/>
</dbReference>
<keyword evidence="2" id="KW-0472">Membrane</keyword>
<evidence type="ECO:0000313" key="6">
    <source>
        <dbReference type="Proteomes" id="UP000472262"/>
    </source>
</evidence>
<organism evidence="5 6">
    <name type="scientific">Sinocyclocheilus grahami</name>
    <name type="common">Dianchi golden-line fish</name>
    <name type="synonym">Barbus grahami</name>
    <dbReference type="NCBI Taxonomy" id="75366"/>
    <lineage>
        <taxon>Eukaryota</taxon>
        <taxon>Metazoa</taxon>
        <taxon>Chordata</taxon>
        <taxon>Craniata</taxon>
        <taxon>Vertebrata</taxon>
        <taxon>Euteleostomi</taxon>
        <taxon>Actinopterygii</taxon>
        <taxon>Neopterygii</taxon>
        <taxon>Teleostei</taxon>
        <taxon>Ostariophysi</taxon>
        <taxon>Cypriniformes</taxon>
        <taxon>Cyprinidae</taxon>
        <taxon>Cyprininae</taxon>
        <taxon>Sinocyclocheilus</taxon>
    </lineage>
</organism>
<dbReference type="Proteomes" id="UP000472262">
    <property type="component" value="Unassembled WGS sequence"/>
</dbReference>
<dbReference type="Pfam" id="PF07686">
    <property type="entry name" value="V-set"/>
    <property type="match status" value="1"/>
</dbReference>
<keyword evidence="6" id="KW-1185">Reference proteome</keyword>
<protein>
    <recommendedName>
        <fullName evidence="4">Immunoglobulin V-set domain-containing protein</fullName>
    </recommendedName>
</protein>
<evidence type="ECO:0000256" key="1">
    <source>
        <dbReference type="ARBA" id="ARBA00004370"/>
    </source>
</evidence>
<dbReference type="Gene3D" id="2.60.40.10">
    <property type="entry name" value="Immunoglobulins"/>
    <property type="match status" value="1"/>
</dbReference>
<dbReference type="GO" id="GO:0001817">
    <property type="term" value="P:regulation of cytokine production"/>
    <property type="evidence" value="ECO:0007669"/>
    <property type="project" value="TreeGrafter"/>
</dbReference>
<reference evidence="5" key="1">
    <citation type="submission" date="2025-08" db="UniProtKB">
        <authorList>
            <consortium name="Ensembl"/>
        </authorList>
    </citation>
    <scope>IDENTIFICATION</scope>
</reference>
<evidence type="ECO:0000259" key="4">
    <source>
        <dbReference type="Pfam" id="PF07686"/>
    </source>
</evidence>
<name>A0A672KWE9_SINGR</name>
<dbReference type="InterPro" id="IPR036179">
    <property type="entry name" value="Ig-like_dom_sf"/>
</dbReference>
<dbReference type="InterPro" id="IPR013783">
    <property type="entry name" value="Ig-like_fold"/>
</dbReference>
<proteinExistence type="predicted"/>
<dbReference type="PANTHER" id="PTHR24100:SF130">
    <property type="entry name" value="BUTYROPHILIN-LIKE PROTEIN 9"/>
    <property type="match status" value="1"/>
</dbReference>
<dbReference type="SUPFAM" id="SSF48726">
    <property type="entry name" value="Immunoglobulin"/>
    <property type="match status" value="1"/>
</dbReference>
<evidence type="ECO:0000313" key="5">
    <source>
        <dbReference type="Ensembl" id="ENSSGRP00000014972.1"/>
    </source>
</evidence>